<evidence type="ECO:0000256" key="6">
    <source>
        <dbReference type="ARBA" id="ARBA00023004"/>
    </source>
</evidence>
<dbReference type="EMBL" id="PVTY01000003">
    <property type="protein sequence ID" value="PRZ18114.1"/>
    <property type="molecule type" value="Genomic_DNA"/>
</dbReference>
<dbReference type="SUPFAM" id="SSF81343">
    <property type="entry name" value="Fumarate reductase respiratory complex transmembrane subunits"/>
    <property type="match status" value="1"/>
</dbReference>
<comment type="subcellular location">
    <subcellularLocation>
        <location evidence="1">Membrane</location>
    </subcellularLocation>
</comment>
<dbReference type="Gene3D" id="1.20.1300.10">
    <property type="entry name" value="Fumarate reductase/succinate dehydrogenase, transmembrane subunit"/>
    <property type="match status" value="1"/>
</dbReference>
<feature type="transmembrane region" description="Helical" evidence="8">
    <location>
        <begin position="44"/>
        <end position="67"/>
    </location>
</feature>
<dbReference type="GO" id="GO:0016020">
    <property type="term" value="C:membrane"/>
    <property type="evidence" value="ECO:0007669"/>
    <property type="project" value="UniProtKB-SubCell"/>
</dbReference>
<organism evidence="9 10">
    <name type="scientific">Nesterenkonia sandarakina</name>
    <dbReference type="NCBI Taxonomy" id="272918"/>
    <lineage>
        <taxon>Bacteria</taxon>
        <taxon>Bacillati</taxon>
        <taxon>Actinomycetota</taxon>
        <taxon>Actinomycetes</taxon>
        <taxon>Micrococcales</taxon>
        <taxon>Micrococcaceae</taxon>
        <taxon>Nesterenkonia</taxon>
    </lineage>
</organism>
<evidence type="ECO:0000313" key="10">
    <source>
        <dbReference type="Proteomes" id="UP000238217"/>
    </source>
</evidence>
<sequence length="168" mass="18674">MTTTKSDALLPAQGIEAPRSGRIDPKYLRNGFSKSGSFEMAAWVFMRVSGAALVVLIFVHLAVNLLVGEGIHQIDFGFVAGKWANPVWQFWDLTMLWLAMLHGGNGMRTIINDYAEKDSTRMWLKSILYLSVIVIIVLGTMVIFTFEPCLLDNSGQLLESSPSFCQNV</sequence>
<keyword evidence="5 8" id="KW-1133">Transmembrane helix</keyword>
<proteinExistence type="predicted"/>
<keyword evidence="3 8" id="KW-0812">Transmembrane</keyword>
<dbReference type="AlphaFoldDB" id="A0A2T0YRF2"/>
<protein>
    <submittedName>
        <fullName evidence="9">Succinate dehydrogenase / fumarate reductase membrane anchor subunit</fullName>
    </submittedName>
</protein>
<keyword evidence="4" id="KW-0479">Metal-binding</keyword>
<keyword evidence="10" id="KW-1185">Reference proteome</keyword>
<dbReference type="CDD" id="cd03500">
    <property type="entry name" value="SQR_TypeA_SdhD_like"/>
    <property type="match status" value="1"/>
</dbReference>
<evidence type="ECO:0000256" key="8">
    <source>
        <dbReference type="SAM" id="Phobius"/>
    </source>
</evidence>
<dbReference type="InterPro" id="IPR000701">
    <property type="entry name" value="SuccDH_FuR_B_TM-su"/>
</dbReference>
<evidence type="ECO:0000256" key="5">
    <source>
        <dbReference type="ARBA" id="ARBA00022989"/>
    </source>
</evidence>
<dbReference type="Pfam" id="PF01127">
    <property type="entry name" value="Sdh_cyt"/>
    <property type="match status" value="1"/>
</dbReference>
<evidence type="ECO:0000256" key="7">
    <source>
        <dbReference type="ARBA" id="ARBA00023136"/>
    </source>
</evidence>
<reference evidence="9 10" key="1">
    <citation type="submission" date="2018-03" db="EMBL/GenBank/DDBJ databases">
        <title>Comparative analysis of microorganisms from saline springs in Andes Mountain Range, Colombia.</title>
        <authorList>
            <person name="Rubin E."/>
        </authorList>
    </citation>
    <scope>NUCLEOTIDE SEQUENCE [LARGE SCALE GENOMIC DNA]</scope>
    <source>
        <strain evidence="9 10">CG 35</strain>
    </source>
</reference>
<feature type="transmembrane region" description="Helical" evidence="8">
    <location>
        <begin position="127"/>
        <end position="146"/>
    </location>
</feature>
<evidence type="ECO:0000256" key="2">
    <source>
        <dbReference type="ARBA" id="ARBA00022617"/>
    </source>
</evidence>
<accession>A0A2T0YRF2</accession>
<evidence type="ECO:0000256" key="4">
    <source>
        <dbReference type="ARBA" id="ARBA00022723"/>
    </source>
</evidence>
<evidence type="ECO:0000256" key="3">
    <source>
        <dbReference type="ARBA" id="ARBA00022692"/>
    </source>
</evidence>
<dbReference type="GO" id="GO:0046872">
    <property type="term" value="F:metal ion binding"/>
    <property type="evidence" value="ECO:0007669"/>
    <property type="project" value="UniProtKB-KW"/>
</dbReference>
<dbReference type="RefSeq" id="WP_106122013.1">
    <property type="nucleotide sequence ID" value="NZ_PVTY01000003.1"/>
</dbReference>
<keyword evidence="2" id="KW-0349">Heme</keyword>
<feature type="transmembrane region" description="Helical" evidence="8">
    <location>
        <begin position="87"/>
        <end position="106"/>
    </location>
</feature>
<keyword evidence="6" id="KW-0408">Iron</keyword>
<name>A0A2T0YRF2_9MICC</name>
<comment type="caution">
    <text evidence="9">The sequence shown here is derived from an EMBL/GenBank/DDBJ whole genome shotgun (WGS) entry which is preliminary data.</text>
</comment>
<gene>
    <name evidence="9" type="ORF">BCL67_10399</name>
</gene>
<evidence type="ECO:0000313" key="9">
    <source>
        <dbReference type="EMBL" id="PRZ18114.1"/>
    </source>
</evidence>
<dbReference type="OrthoDB" id="67843at2"/>
<dbReference type="Proteomes" id="UP000238217">
    <property type="component" value="Unassembled WGS sequence"/>
</dbReference>
<evidence type="ECO:0000256" key="1">
    <source>
        <dbReference type="ARBA" id="ARBA00004370"/>
    </source>
</evidence>
<keyword evidence="7 8" id="KW-0472">Membrane</keyword>
<dbReference type="InterPro" id="IPR034804">
    <property type="entry name" value="SQR/QFR_C/D"/>
</dbReference>